<evidence type="ECO:0000256" key="5">
    <source>
        <dbReference type="ARBA" id="ARBA00023136"/>
    </source>
</evidence>
<evidence type="ECO:0000313" key="8">
    <source>
        <dbReference type="EMBL" id="MFC5475619.1"/>
    </source>
</evidence>
<dbReference type="PROSITE" id="PS50895">
    <property type="entry name" value="SURF1"/>
    <property type="match status" value="1"/>
</dbReference>
<keyword evidence="4 6" id="KW-1133">Transmembrane helix</keyword>
<comment type="caution">
    <text evidence="6">Lacks conserved residue(s) required for the propagation of feature annotation.</text>
</comment>
<evidence type="ECO:0000256" key="1">
    <source>
        <dbReference type="ARBA" id="ARBA00004370"/>
    </source>
</evidence>
<keyword evidence="3 6" id="KW-0812">Transmembrane</keyword>
<evidence type="ECO:0000256" key="3">
    <source>
        <dbReference type="ARBA" id="ARBA00022692"/>
    </source>
</evidence>
<dbReference type="PANTHER" id="PTHR23427:SF2">
    <property type="entry name" value="SURFEIT LOCUS PROTEIN 1"/>
    <property type="match status" value="1"/>
</dbReference>
<evidence type="ECO:0000256" key="4">
    <source>
        <dbReference type="ARBA" id="ARBA00022989"/>
    </source>
</evidence>
<name>A0ABW0MBM1_9BURK</name>
<organism evidence="8 9">
    <name type="scientific">Paraherbaspirillum soli</name>
    <dbReference type="NCBI Taxonomy" id="631222"/>
    <lineage>
        <taxon>Bacteria</taxon>
        <taxon>Pseudomonadati</taxon>
        <taxon>Pseudomonadota</taxon>
        <taxon>Betaproteobacteria</taxon>
        <taxon>Burkholderiales</taxon>
        <taxon>Oxalobacteraceae</taxon>
        <taxon>Paraherbaspirillum</taxon>
    </lineage>
</organism>
<dbReference type="Pfam" id="PF02104">
    <property type="entry name" value="SURF1"/>
    <property type="match status" value="1"/>
</dbReference>
<dbReference type="Proteomes" id="UP001596045">
    <property type="component" value="Unassembled WGS sequence"/>
</dbReference>
<sequence>MIPAPRPRSAATRLALMVCAALVFTGFFALGTWQLKRLQWKLDLIARVEQRVHAPAVAAPGRDSWPQINAESDEYRHVRLIGTFLYELTTQVQASTELGSGFWQMTPLLTADGSVVLVNRGFVTTKERERVESAGFSVAVVTGLLRISEPGGGYLRSNDPAADRWYSRDVQAIAAARGLSQVAPYFVDADAAKAPVDGAVVASPSTHPIGGLTVIAFHNNHLVYALTWYALALMVAGACFWVVREERRSRRRGADTRVNGIDQESEDGRQN</sequence>
<keyword evidence="9" id="KW-1185">Reference proteome</keyword>
<dbReference type="PANTHER" id="PTHR23427">
    <property type="entry name" value="SURFEIT LOCUS PROTEIN"/>
    <property type="match status" value="1"/>
</dbReference>
<reference evidence="9" key="1">
    <citation type="journal article" date="2019" name="Int. J. Syst. Evol. Microbiol.">
        <title>The Global Catalogue of Microorganisms (GCM) 10K type strain sequencing project: providing services to taxonomists for standard genome sequencing and annotation.</title>
        <authorList>
            <consortium name="The Broad Institute Genomics Platform"/>
            <consortium name="The Broad Institute Genome Sequencing Center for Infectious Disease"/>
            <person name="Wu L."/>
            <person name="Ma J."/>
        </authorList>
    </citation>
    <scope>NUCLEOTIDE SEQUENCE [LARGE SCALE GENOMIC DNA]</scope>
    <source>
        <strain evidence="9">JCM 17066</strain>
    </source>
</reference>
<proteinExistence type="inferred from homology"/>
<protein>
    <recommendedName>
        <fullName evidence="6">SURF1-like protein</fullName>
    </recommendedName>
</protein>
<dbReference type="InterPro" id="IPR045214">
    <property type="entry name" value="Surf1/Surf4"/>
</dbReference>
<dbReference type="CDD" id="cd06662">
    <property type="entry name" value="SURF1"/>
    <property type="match status" value="1"/>
</dbReference>
<evidence type="ECO:0000256" key="6">
    <source>
        <dbReference type="RuleBase" id="RU363076"/>
    </source>
</evidence>
<accession>A0ABW0MBM1</accession>
<evidence type="ECO:0000313" key="9">
    <source>
        <dbReference type="Proteomes" id="UP001596045"/>
    </source>
</evidence>
<comment type="subcellular location">
    <subcellularLocation>
        <location evidence="6">Cell membrane</location>
        <topology evidence="6">Multi-pass membrane protein</topology>
    </subcellularLocation>
    <subcellularLocation>
        <location evidence="1">Membrane</location>
    </subcellularLocation>
</comment>
<dbReference type="RefSeq" id="WP_378999077.1">
    <property type="nucleotide sequence ID" value="NZ_JBHSMT010000028.1"/>
</dbReference>
<comment type="caution">
    <text evidence="8">The sequence shown here is derived from an EMBL/GenBank/DDBJ whole genome shotgun (WGS) entry which is preliminary data.</text>
</comment>
<feature type="region of interest" description="Disordered" evidence="7">
    <location>
        <begin position="252"/>
        <end position="271"/>
    </location>
</feature>
<dbReference type="InterPro" id="IPR002994">
    <property type="entry name" value="Surf1/Shy1"/>
</dbReference>
<comment type="similarity">
    <text evidence="2 6">Belongs to the SURF1 family.</text>
</comment>
<evidence type="ECO:0000256" key="7">
    <source>
        <dbReference type="SAM" id="MobiDB-lite"/>
    </source>
</evidence>
<feature type="transmembrane region" description="Helical" evidence="6">
    <location>
        <begin position="222"/>
        <end position="243"/>
    </location>
</feature>
<gene>
    <name evidence="8" type="ORF">ACFPM8_16785</name>
</gene>
<keyword evidence="6" id="KW-1003">Cell membrane</keyword>
<evidence type="ECO:0000256" key="2">
    <source>
        <dbReference type="ARBA" id="ARBA00007165"/>
    </source>
</evidence>
<keyword evidence="5 6" id="KW-0472">Membrane</keyword>
<dbReference type="EMBL" id="JBHSMT010000028">
    <property type="protein sequence ID" value="MFC5475619.1"/>
    <property type="molecule type" value="Genomic_DNA"/>
</dbReference>